<dbReference type="PANTHER" id="PTHR43295">
    <property type="entry name" value="ARGININE DECARBOXYLASE"/>
    <property type="match status" value="1"/>
</dbReference>
<dbReference type="EMBL" id="LUTY01002770">
    <property type="protein sequence ID" value="OAD19520.1"/>
    <property type="molecule type" value="Genomic_DNA"/>
</dbReference>
<evidence type="ECO:0000259" key="4">
    <source>
        <dbReference type="Pfam" id="PF17944"/>
    </source>
</evidence>
<dbReference type="InterPro" id="IPR002985">
    <property type="entry name" value="Arg_decrbxlase"/>
</dbReference>
<dbReference type="Pfam" id="PF17810">
    <property type="entry name" value="Arg_decarb_HB"/>
    <property type="match status" value="1"/>
</dbReference>
<name>A0A176RUU3_9GAMM</name>
<dbReference type="Gene3D" id="2.40.37.10">
    <property type="entry name" value="Lyase, Ornithine Decarboxylase, Chain A, domain 1"/>
    <property type="match status" value="1"/>
</dbReference>
<evidence type="ECO:0000313" key="6">
    <source>
        <dbReference type="Proteomes" id="UP000076962"/>
    </source>
</evidence>
<proteinExistence type="predicted"/>
<dbReference type="Pfam" id="PF17944">
    <property type="entry name" value="Arg_decarbox_C"/>
    <property type="match status" value="1"/>
</dbReference>
<dbReference type="InterPro" id="IPR041128">
    <property type="entry name" value="Arg_decarbox_C"/>
</dbReference>
<dbReference type="SUPFAM" id="SSF50621">
    <property type="entry name" value="Alanine racemase C-terminal domain-like"/>
    <property type="match status" value="1"/>
</dbReference>
<dbReference type="Gene3D" id="1.10.287.3440">
    <property type="match status" value="1"/>
</dbReference>
<feature type="domain" description="Arginine decarboxylase C-terminal helical" evidence="4">
    <location>
        <begin position="242"/>
        <end position="291"/>
    </location>
</feature>
<organism evidence="5 6">
    <name type="scientific">Candidatus Thiomargarita nelsonii</name>
    <dbReference type="NCBI Taxonomy" id="1003181"/>
    <lineage>
        <taxon>Bacteria</taxon>
        <taxon>Pseudomonadati</taxon>
        <taxon>Pseudomonadota</taxon>
        <taxon>Gammaproteobacteria</taxon>
        <taxon>Thiotrichales</taxon>
        <taxon>Thiotrichaceae</taxon>
        <taxon>Thiomargarita</taxon>
    </lineage>
</organism>
<evidence type="ECO:0000259" key="3">
    <source>
        <dbReference type="Pfam" id="PF17810"/>
    </source>
</evidence>
<dbReference type="GO" id="GO:0033388">
    <property type="term" value="P:putrescine biosynthetic process from arginine"/>
    <property type="evidence" value="ECO:0007669"/>
    <property type="project" value="TreeGrafter"/>
</dbReference>
<dbReference type="GO" id="GO:0008792">
    <property type="term" value="F:arginine decarboxylase activity"/>
    <property type="evidence" value="ECO:0007669"/>
    <property type="project" value="UniProtKB-EC"/>
</dbReference>
<evidence type="ECO:0000256" key="2">
    <source>
        <dbReference type="ARBA" id="ARBA00022898"/>
    </source>
</evidence>
<dbReference type="PANTHER" id="PTHR43295:SF9">
    <property type="entry name" value="BIOSYNTHETIC ARGININE DECARBOXYLASE"/>
    <property type="match status" value="1"/>
</dbReference>
<accession>A0A176RUU3</accession>
<dbReference type="PRINTS" id="PR01180">
    <property type="entry name" value="ARGDCRBXLASE"/>
</dbReference>
<keyword evidence="6" id="KW-1185">Reference proteome</keyword>
<dbReference type="GO" id="GO:0008295">
    <property type="term" value="P:spermidine biosynthetic process"/>
    <property type="evidence" value="ECO:0007669"/>
    <property type="project" value="InterPro"/>
</dbReference>
<dbReference type="InterPro" id="IPR040634">
    <property type="entry name" value="Arg_decarb_HB"/>
</dbReference>
<keyword evidence="5" id="KW-0456">Lyase</keyword>
<dbReference type="PATRIC" id="fig|1003181.4.peg.6389"/>
<gene>
    <name evidence="5" type="primary">speA</name>
    <name evidence="5" type="ORF">THIOM_004842</name>
</gene>
<comment type="caution">
    <text evidence="5">The sequence shown here is derived from an EMBL/GenBank/DDBJ whole genome shotgun (WGS) entry which is preliminary data.</text>
</comment>
<keyword evidence="2" id="KW-0663">Pyridoxal phosphate</keyword>
<protein>
    <submittedName>
        <fullName evidence="5">Arginine decarboxylase</fullName>
        <ecNumber evidence="5">4.1.1.19</ecNumber>
    </submittedName>
</protein>
<dbReference type="InterPro" id="IPR009006">
    <property type="entry name" value="Ala_racemase/Decarboxylase_C"/>
</dbReference>
<dbReference type="EC" id="4.1.1.19" evidence="5"/>
<dbReference type="GO" id="GO:0006527">
    <property type="term" value="P:L-arginine catabolic process"/>
    <property type="evidence" value="ECO:0007669"/>
    <property type="project" value="InterPro"/>
</dbReference>
<dbReference type="Proteomes" id="UP000076962">
    <property type="component" value="Unassembled WGS sequence"/>
</dbReference>
<evidence type="ECO:0000313" key="5">
    <source>
        <dbReference type="EMBL" id="OAD19520.1"/>
    </source>
</evidence>
<sequence>MTAHHAVLITNLIDIESAPGIVQPEPATADEPTIIQDLWHGLTHLTQRSALEAYHDAVYWLSEAHTMFTHGLLKLTQRARAEQLYYSTCQQVRSLLQQAHPHSRAYREVLDELNEKLADKYFCNFSLFQSVPDAWAIDQLFPILPLHRLNECPDRRATLQDLTCDSDGQFQYYVNSDGVDTSLPVHTPTPDAPYLLGIFLVGAYQEILGDMHNLFGDTDSVNVHIKPDGDYELVTPLEGDTVETMLNYVNFETGFLRNTYRKRLQAAPLTAEQRQMYLRELEAGLIGYTYLER</sequence>
<dbReference type="AlphaFoldDB" id="A0A176RUU3"/>
<evidence type="ECO:0000256" key="1">
    <source>
        <dbReference type="ARBA" id="ARBA00001933"/>
    </source>
</evidence>
<comment type="cofactor">
    <cofactor evidence="1">
        <name>pyridoxal 5'-phosphate</name>
        <dbReference type="ChEBI" id="CHEBI:597326"/>
    </cofactor>
</comment>
<feature type="domain" description="Arginine decarboxylase helical bundle" evidence="3">
    <location>
        <begin position="29"/>
        <end position="114"/>
    </location>
</feature>
<reference evidence="5 6" key="1">
    <citation type="submission" date="2016-05" db="EMBL/GenBank/DDBJ databases">
        <title>Single-cell genome of chain-forming Candidatus Thiomargarita nelsonii and comparison to other large sulfur-oxidizing bacteria.</title>
        <authorList>
            <person name="Winkel M."/>
            <person name="Salman V."/>
            <person name="Woyke T."/>
            <person name="Schulz-Vogt H."/>
            <person name="Richter M."/>
            <person name="Flood B."/>
            <person name="Bailey J."/>
            <person name="Amann R."/>
            <person name="Mussmann M."/>
        </authorList>
    </citation>
    <scope>NUCLEOTIDE SEQUENCE [LARGE SCALE GENOMIC DNA]</scope>
    <source>
        <strain evidence="5 6">THI036</strain>
    </source>
</reference>